<evidence type="ECO:0000256" key="11">
    <source>
        <dbReference type="ARBA" id="ARBA00023180"/>
    </source>
</evidence>
<dbReference type="GO" id="GO:0042383">
    <property type="term" value="C:sarcolemma"/>
    <property type="evidence" value="ECO:0000318"/>
    <property type="project" value="GO_Central"/>
</dbReference>
<dbReference type="InParanoid" id="A0A3B3HIF9"/>
<dbReference type="STRING" id="8090.ENSORLP00000031529"/>
<evidence type="ECO:0000256" key="1">
    <source>
        <dbReference type="ARBA" id="ARBA00004245"/>
    </source>
</evidence>
<evidence type="ECO:0000313" key="14">
    <source>
        <dbReference type="Ensembl" id="ENSORLP00000031529.1"/>
    </source>
</evidence>
<evidence type="ECO:0000256" key="10">
    <source>
        <dbReference type="ARBA" id="ARBA00023157"/>
    </source>
</evidence>
<proteinExistence type="inferred from homology"/>
<keyword evidence="11" id="KW-0325">Glycoprotein</keyword>
<evidence type="ECO:0000256" key="4">
    <source>
        <dbReference type="ARBA" id="ARBA00022475"/>
    </source>
</evidence>
<keyword evidence="5" id="KW-0963">Cytoplasm</keyword>
<dbReference type="Pfam" id="PF04790">
    <property type="entry name" value="Sarcoglycan_1"/>
    <property type="match status" value="1"/>
</dbReference>
<dbReference type="AlphaFoldDB" id="A0A3B3HIF9"/>
<comment type="subcellular location">
    <subcellularLocation>
        <location evidence="2">Cell membrane</location>
        <location evidence="2">Sarcolemma</location>
        <topology evidence="2">Single-pass type II membrane protein</topology>
    </subcellularLocation>
    <subcellularLocation>
        <location evidence="1">Cytoplasm</location>
        <location evidence="1">Cytoskeleton</location>
    </subcellularLocation>
</comment>
<evidence type="ECO:0000256" key="3">
    <source>
        <dbReference type="ARBA" id="ARBA00007574"/>
    </source>
</evidence>
<evidence type="ECO:0000256" key="8">
    <source>
        <dbReference type="ARBA" id="ARBA00022989"/>
    </source>
</evidence>
<evidence type="ECO:0000256" key="7">
    <source>
        <dbReference type="ARBA" id="ARBA00022968"/>
    </source>
</evidence>
<dbReference type="GO" id="GO:0060047">
    <property type="term" value="P:heart contraction"/>
    <property type="evidence" value="ECO:0000318"/>
    <property type="project" value="GO_Central"/>
</dbReference>
<dbReference type="PANTHER" id="PTHR12939">
    <property type="entry name" value="SARCOGLYCAN"/>
    <property type="match status" value="1"/>
</dbReference>
<dbReference type="Bgee" id="ENSORLG00000026418">
    <property type="expression patterns" value="Expressed in brain and 3 other cell types or tissues"/>
</dbReference>
<keyword evidence="4" id="KW-1003">Cell membrane</keyword>
<dbReference type="GO" id="GO:0048738">
    <property type="term" value="P:cardiac muscle tissue development"/>
    <property type="evidence" value="ECO:0000318"/>
    <property type="project" value="GO_Central"/>
</dbReference>
<keyword evidence="6 13" id="KW-0812">Transmembrane</keyword>
<dbReference type="GO" id="GO:0016012">
    <property type="term" value="C:sarcoglycan complex"/>
    <property type="evidence" value="ECO:0000318"/>
    <property type="project" value="GO_Central"/>
</dbReference>
<evidence type="ECO:0000256" key="12">
    <source>
        <dbReference type="ARBA" id="ARBA00023212"/>
    </source>
</evidence>
<organism evidence="14 15">
    <name type="scientific">Oryzias latipes</name>
    <name type="common">Japanese rice fish</name>
    <name type="synonym">Japanese killifish</name>
    <dbReference type="NCBI Taxonomy" id="8090"/>
    <lineage>
        <taxon>Eukaryota</taxon>
        <taxon>Metazoa</taxon>
        <taxon>Chordata</taxon>
        <taxon>Craniata</taxon>
        <taxon>Vertebrata</taxon>
        <taxon>Euteleostomi</taxon>
        <taxon>Actinopterygii</taxon>
        <taxon>Neopterygii</taxon>
        <taxon>Teleostei</taxon>
        <taxon>Neoteleostei</taxon>
        <taxon>Acanthomorphata</taxon>
        <taxon>Ovalentaria</taxon>
        <taxon>Atherinomorphae</taxon>
        <taxon>Beloniformes</taxon>
        <taxon>Adrianichthyidae</taxon>
        <taxon>Oryziinae</taxon>
        <taxon>Oryzias</taxon>
    </lineage>
</organism>
<protein>
    <submittedName>
        <fullName evidence="14">Sarcoglycan zeta</fullName>
    </submittedName>
</protein>
<evidence type="ECO:0000256" key="5">
    <source>
        <dbReference type="ARBA" id="ARBA00022490"/>
    </source>
</evidence>
<accession>A0A3B3HIF9</accession>
<dbReference type="InterPro" id="IPR039972">
    <property type="entry name" value="Sarcoglycan_gamma/delta/zeta"/>
</dbReference>
<keyword evidence="12" id="KW-0206">Cytoskeleton</keyword>
<reference evidence="14" key="3">
    <citation type="submission" date="2025-09" db="UniProtKB">
        <authorList>
            <consortium name="Ensembl"/>
        </authorList>
    </citation>
    <scope>IDENTIFICATION</scope>
    <source>
        <strain evidence="14">Hd-rR</strain>
    </source>
</reference>
<evidence type="ECO:0000256" key="13">
    <source>
        <dbReference type="SAM" id="Phobius"/>
    </source>
</evidence>
<evidence type="ECO:0000313" key="15">
    <source>
        <dbReference type="Proteomes" id="UP000001038"/>
    </source>
</evidence>
<sequence>MKVEAEVRRKSKMFWTMTQEQYILAAQPNPLHHRAASVCGAQVYPAVGIYGWRKRCLYFFILLLLVTMIVNLALTIWILKVMNFTPDGMGNLRVTKEGIRLEGVSEFLLPLYIKEIQSRKDNPLILQSDRNVTVNARNDQGKLTGQLTVGADMLEAQCQRFEVRSSDGERVLFSADEEEVSIGTERLKVTGNEGVVFSHSVETSHVRAKPFQDLKLESPTRTLTLEAPKGVEVSAGVGDFTASCRKDLLLQSSDGEIFLDANTIKLGNIPLGSAVDPLEGAPPGTTYTKQTVYELCACANGKLYLSPAETGSTCQTTSNFCLWS</sequence>
<comment type="similarity">
    <text evidence="3">Belongs to the sarcoglycan beta/delta/gamma/zeta family.</text>
</comment>
<dbReference type="Proteomes" id="UP000001038">
    <property type="component" value="Chromosome 1"/>
</dbReference>
<reference evidence="14" key="2">
    <citation type="submission" date="2025-08" db="UniProtKB">
        <authorList>
            <consortium name="Ensembl"/>
        </authorList>
    </citation>
    <scope>IDENTIFICATION</scope>
    <source>
        <strain evidence="14">Hd-rR</strain>
    </source>
</reference>
<evidence type="ECO:0000256" key="6">
    <source>
        <dbReference type="ARBA" id="ARBA00022692"/>
    </source>
</evidence>
<dbReference type="PANTHER" id="PTHR12939:SF5">
    <property type="entry name" value="ZETA-SARCOGLYCAN"/>
    <property type="match status" value="1"/>
</dbReference>
<keyword evidence="15" id="KW-1185">Reference proteome</keyword>
<reference evidence="14 15" key="1">
    <citation type="journal article" date="2007" name="Nature">
        <title>The medaka draft genome and insights into vertebrate genome evolution.</title>
        <authorList>
            <person name="Kasahara M."/>
            <person name="Naruse K."/>
            <person name="Sasaki S."/>
            <person name="Nakatani Y."/>
            <person name="Qu W."/>
            <person name="Ahsan B."/>
            <person name="Yamada T."/>
            <person name="Nagayasu Y."/>
            <person name="Doi K."/>
            <person name="Kasai Y."/>
            <person name="Jindo T."/>
            <person name="Kobayashi D."/>
            <person name="Shimada A."/>
            <person name="Toyoda A."/>
            <person name="Kuroki Y."/>
            <person name="Fujiyama A."/>
            <person name="Sasaki T."/>
            <person name="Shimizu A."/>
            <person name="Asakawa S."/>
            <person name="Shimizu N."/>
            <person name="Hashimoto S."/>
            <person name="Yang J."/>
            <person name="Lee Y."/>
            <person name="Matsushima K."/>
            <person name="Sugano S."/>
            <person name="Sakaizumi M."/>
            <person name="Narita T."/>
            <person name="Ohishi K."/>
            <person name="Haga S."/>
            <person name="Ohta F."/>
            <person name="Nomoto H."/>
            <person name="Nogata K."/>
            <person name="Morishita T."/>
            <person name="Endo T."/>
            <person name="Shin-I T."/>
            <person name="Takeda H."/>
            <person name="Morishita S."/>
            <person name="Kohara Y."/>
        </authorList>
    </citation>
    <scope>NUCLEOTIDE SEQUENCE [LARGE SCALE GENOMIC DNA]</scope>
    <source>
        <strain evidence="14 15">Hd-rR</strain>
    </source>
</reference>
<keyword evidence="8 13" id="KW-1133">Transmembrane helix</keyword>
<dbReference type="GeneTree" id="ENSGT00940000157146"/>
<keyword evidence="10" id="KW-1015">Disulfide bond</keyword>
<evidence type="ECO:0000256" key="9">
    <source>
        <dbReference type="ARBA" id="ARBA00023136"/>
    </source>
</evidence>
<dbReference type="FunCoup" id="A0A3B3HIF9">
    <property type="interactions" value="654"/>
</dbReference>
<feature type="transmembrane region" description="Helical" evidence="13">
    <location>
        <begin position="57"/>
        <end position="79"/>
    </location>
</feature>
<dbReference type="GO" id="GO:0005856">
    <property type="term" value="C:cytoskeleton"/>
    <property type="evidence" value="ECO:0007669"/>
    <property type="project" value="UniProtKB-SubCell"/>
</dbReference>
<keyword evidence="7" id="KW-0735">Signal-anchor</keyword>
<evidence type="ECO:0000256" key="2">
    <source>
        <dbReference type="ARBA" id="ARBA00004274"/>
    </source>
</evidence>
<keyword evidence="9 13" id="KW-0472">Membrane</keyword>
<dbReference type="Ensembl" id="ENSORLT00000031017.1">
    <property type="protein sequence ID" value="ENSORLP00000031529.1"/>
    <property type="gene ID" value="ENSORLG00000026418.1"/>
</dbReference>
<name>A0A3B3HIF9_ORYLA</name>
<dbReference type="InterPro" id="IPR006875">
    <property type="entry name" value="Sarcoglycan"/>
</dbReference>
<gene>
    <name evidence="14" type="primary">SGCZ</name>
</gene>